<evidence type="ECO:0000313" key="5">
    <source>
        <dbReference type="Proteomes" id="UP000002035"/>
    </source>
</evidence>
<reference evidence="5" key="1">
    <citation type="journal article" date="2012" name="MBio">
        <title>Comparative genome analysis of Trichophyton rubrum and related dermatophytes reveals candidate genes involved in infection.</title>
        <authorList>
            <person name="Martinez D.A."/>
            <person name="Oliver B.G."/>
            <person name="Graeser Y."/>
            <person name="Goldberg J.M."/>
            <person name="Li W."/>
            <person name="Martinez-Rossi N.M."/>
            <person name="Monod M."/>
            <person name="Shelest E."/>
            <person name="Barton R.C."/>
            <person name="Birch E."/>
            <person name="Brakhage A.A."/>
            <person name="Chen Z."/>
            <person name="Gurr S.J."/>
            <person name="Heiman D."/>
            <person name="Heitman J."/>
            <person name="Kosti I."/>
            <person name="Rossi A."/>
            <person name="Saif S."/>
            <person name="Samalova M."/>
            <person name="Saunders C.W."/>
            <person name="Shea T."/>
            <person name="Summerbell R.C."/>
            <person name="Xu J."/>
            <person name="Young S."/>
            <person name="Zeng Q."/>
            <person name="Birren B.W."/>
            <person name="Cuomo C.A."/>
            <person name="White T.C."/>
        </authorList>
    </citation>
    <scope>NUCLEOTIDE SEQUENCE [LARGE SCALE GENOMIC DNA]</scope>
    <source>
        <strain evidence="5">ATCC MYA-4605 / CBS 113480</strain>
    </source>
</reference>
<feature type="region of interest" description="Disordered" evidence="2">
    <location>
        <begin position="481"/>
        <end position="633"/>
    </location>
</feature>
<dbReference type="OMA" id="KDQMFRE"/>
<feature type="compositionally biased region" description="Polar residues" evidence="2">
    <location>
        <begin position="208"/>
        <end position="219"/>
    </location>
</feature>
<feature type="region of interest" description="Disordered" evidence="2">
    <location>
        <begin position="413"/>
        <end position="449"/>
    </location>
</feature>
<protein>
    <recommendedName>
        <fullName evidence="3">Spindle pole body-associated protein cut12 domain-containing protein</fullName>
    </recommendedName>
</protein>
<feature type="compositionally biased region" description="Basic and acidic residues" evidence="2">
    <location>
        <begin position="159"/>
        <end position="199"/>
    </location>
</feature>
<name>C5FVX0_ARTOC</name>
<gene>
    <name evidence="4" type="ORF">MCYG_06873</name>
</gene>
<feature type="compositionally biased region" description="Low complexity" evidence="2">
    <location>
        <begin position="136"/>
        <end position="148"/>
    </location>
</feature>
<proteinExistence type="predicted"/>
<dbReference type="Pfam" id="PF11500">
    <property type="entry name" value="Cut12"/>
    <property type="match status" value="1"/>
</dbReference>
<feature type="domain" description="Spindle pole body-associated protein cut12" evidence="3">
    <location>
        <begin position="149"/>
        <end position="294"/>
    </location>
</feature>
<evidence type="ECO:0000259" key="3">
    <source>
        <dbReference type="Pfam" id="PF11500"/>
    </source>
</evidence>
<dbReference type="InterPro" id="IPR021589">
    <property type="entry name" value="Cut12"/>
</dbReference>
<dbReference type="OrthoDB" id="5383703at2759"/>
<feature type="compositionally biased region" description="Polar residues" evidence="2">
    <location>
        <begin position="661"/>
        <end position="670"/>
    </location>
</feature>
<feature type="compositionally biased region" description="Polar residues" evidence="2">
    <location>
        <begin position="719"/>
        <end position="742"/>
    </location>
</feature>
<feature type="coiled-coil region" evidence="1">
    <location>
        <begin position="251"/>
        <end position="285"/>
    </location>
</feature>
<evidence type="ECO:0000256" key="2">
    <source>
        <dbReference type="SAM" id="MobiDB-lite"/>
    </source>
</evidence>
<feature type="region of interest" description="Disordered" evidence="2">
    <location>
        <begin position="30"/>
        <end position="223"/>
    </location>
</feature>
<feature type="region of interest" description="Disordered" evidence="2">
    <location>
        <begin position="653"/>
        <end position="757"/>
    </location>
</feature>
<organism evidence="4 5">
    <name type="scientific">Arthroderma otae (strain ATCC MYA-4605 / CBS 113480)</name>
    <name type="common">Microsporum canis</name>
    <dbReference type="NCBI Taxonomy" id="554155"/>
    <lineage>
        <taxon>Eukaryota</taxon>
        <taxon>Fungi</taxon>
        <taxon>Dikarya</taxon>
        <taxon>Ascomycota</taxon>
        <taxon>Pezizomycotina</taxon>
        <taxon>Eurotiomycetes</taxon>
        <taxon>Eurotiomycetidae</taxon>
        <taxon>Onygenales</taxon>
        <taxon>Arthrodermataceae</taxon>
        <taxon>Microsporum</taxon>
    </lineage>
</organism>
<dbReference type="Proteomes" id="UP000002035">
    <property type="component" value="Unassembled WGS sequence"/>
</dbReference>
<keyword evidence="5" id="KW-1185">Reference proteome</keyword>
<dbReference type="EMBL" id="DS995706">
    <property type="protein sequence ID" value="EEQ34054.1"/>
    <property type="molecule type" value="Genomic_DNA"/>
</dbReference>
<keyword evidence="1" id="KW-0175">Coiled coil</keyword>
<dbReference type="VEuPathDB" id="FungiDB:MCYG_06873"/>
<dbReference type="GeneID" id="9227952"/>
<dbReference type="RefSeq" id="XP_002844909.1">
    <property type="nucleotide sequence ID" value="XM_002844863.1"/>
</dbReference>
<dbReference type="eggNOG" id="ENOG502S2W9">
    <property type="taxonomic scope" value="Eukaryota"/>
</dbReference>
<dbReference type="HOGENOM" id="CLU_007643_1_0_1"/>
<feature type="compositionally biased region" description="Basic and acidic residues" evidence="2">
    <location>
        <begin position="63"/>
        <end position="80"/>
    </location>
</feature>
<evidence type="ECO:0000256" key="1">
    <source>
        <dbReference type="SAM" id="Coils"/>
    </source>
</evidence>
<accession>C5FVX0</accession>
<evidence type="ECO:0000313" key="4">
    <source>
        <dbReference type="EMBL" id="EEQ34054.1"/>
    </source>
</evidence>
<feature type="compositionally biased region" description="Basic and acidic residues" evidence="2">
    <location>
        <begin position="493"/>
        <end position="538"/>
    </location>
</feature>
<feature type="compositionally biased region" description="Polar residues" evidence="2">
    <location>
        <begin position="88"/>
        <end position="100"/>
    </location>
</feature>
<sequence length="787" mass="88268">MVVDAPETPAPVFAYRAFKNAMLGTPVAEVDEDKDLTIPIRPLNPSSNKKKDELKKTAQKLSSGEDRNMDIPKLEPKTQEPAHAVASPSKSILLTPGTATTRRKTVSFGAGVKDNERKPVFLDDERDLELSGGNISSQWSMSVSSGSGRRSKLTQSLLEAREEKFGQKIDDLDDIDHTKKEERRDTSHKDFEDDYHNSDQSEEEEDVTTNLEAPHSQSGKYWKSEFENYRTKTEKEIRKLIEYRSVAKSYAKKKETEALRLTEKLKQEESKVAEMEKRVSELAAGMVGGGDGDNQNKDQMFRELSRQTAAALQYKQKAATFRKTLEDHGIVENSKDPLTEGLSAEETAQKLREVEQALRETQAQLRESSGNAKLKELQELVRSSERKAAELKRENLLLQRNLDRAKTELLHVGERRKAQEERAKQREERLESRAQEYSKRLTDSLRDHQAAEDALRKSFDIERKQMQETIDLLKGTLSLRSDNPQLQAHARSSRRDETTGDISERLKEDTRRSRHARVDSYDSDNDKLDITLHSDKEGLSSPTQSPAKRCEGAQSTAPKSPFDEETIGALLKSLRGETGPPKKQYTQNSSSGHVLDDTEATSSLLPASVRRKLQHKSDTQKSNKHSRNSDEPLNLAEELFIRLGGSARNLESLRQKDGDMTNGTLGSAPTATCDIKPTSISKPGSKPRTSYRPGHSPRPSLSYLNSGRVDTLPKRPKSRTTSLPSRHRTVNSSSDLNRQSTAKPEGPAQSKLDSIPSDRLAAAKARLKQRQLNAKIEAEDKENMLAV</sequence>
<dbReference type="AlphaFoldDB" id="C5FVX0"/>
<dbReference type="STRING" id="554155.C5FVX0"/>
<feature type="compositionally biased region" description="Basic and acidic residues" evidence="2">
    <location>
        <begin position="113"/>
        <end position="123"/>
    </location>
</feature>